<feature type="region of interest" description="Disordered" evidence="1">
    <location>
        <begin position="32"/>
        <end position="52"/>
    </location>
</feature>
<feature type="compositionally biased region" description="Low complexity" evidence="1">
    <location>
        <begin position="40"/>
        <end position="52"/>
    </location>
</feature>
<dbReference type="Proteomes" id="UP001642487">
    <property type="component" value="Chromosome 8"/>
</dbReference>
<proteinExistence type="predicted"/>
<evidence type="ECO:0000313" key="2">
    <source>
        <dbReference type="EMBL" id="CAK9327960.1"/>
    </source>
</evidence>
<name>A0ABP0Z594_9ROSI</name>
<protein>
    <submittedName>
        <fullName evidence="2">Uncharacterized protein</fullName>
    </submittedName>
</protein>
<organism evidence="2 3">
    <name type="scientific">Citrullus colocynthis</name>
    <name type="common">colocynth</name>
    <dbReference type="NCBI Taxonomy" id="252529"/>
    <lineage>
        <taxon>Eukaryota</taxon>
        <taxon>Viridiplantae</taxon>
        <taxon>Streptophyta</taxon>
        <taxon>Embryophyta</taxon>
        <taxon>Tracheophyta</taxon>
        <taxon>Spermatophyta</taxon>
        <taxon>Magnoliopsida</taxon>
        <taxon>eudicotyledons</taxon>
        <taxon>Gunneridae</taxon>
        <taxon>Pentapetalae</taxon>
        <taxon>rosids</taxon>
        <taxon>fabids</taxon>
        <taxon>Cucurbitales</taxon>
        <taxon>Cucurbitaceae</taxon>
        <taxon>Benincaseae</taxon>
        <taxon>Citrullus</taxon>
    </lineage>
</organism>
<sequence>MRTLVGCIFYFTYFALILLRIRLSEEKRERKIRKISQTKPNPISSSSNPPLFSPSSNPKSIFFVFFLFAQFQFDPQTDRPPQLYVL</sequence>
<reference evidence="2 3" key="1">
    <citation type="submission" date="2024-03" db="EMBL/GenBank/DDBJ databases">
        <authorList>
            <person name="Gkanogiannis A."/>
            <person name="Becerra Lopez-Lavalle L."/>
        </authorList>
    </citation>
    <scope>NUCLEOTIDE SEQUENCE [LARGE SCALE GENOMIC DNA]</scope>
</reference>
<dbReference type="EMBL" id="OZ021742">
    <property type="protein sequence ID" value="CAK9327960.1"/>
    <property type="molecule type" value="Genomic_DNA"/>
</dbReference>
<gene>
    <name evidence="2" type="ORF">CITCOLO1_LOCUS20362</name>
</gene>
<evidence type="ECO:0000313" key="3">
    <source>
        <dbReference type="Proteomes" id="UP001642487"/>
    </source>
</evidence>
<accession>A0ABP0Z594</accession>
<keyword evidence="3" id="KW-1185">Reference proteome</keyword>
<evidence type="ECO:0000256" key="1">
    <source>
        <dbReference type="SAM" id="MobiDB-lite"/>
    </source>
</evidence>